<feature type="transmembrane region" description="Helical" evidence="8">
    <location>
        <begin position="427"/>
        <end position="455"/>
    </location>
</feature>
<dbReference type="GO" id="GO:0005886">
    <property type="term" value="C:plasma membrane"/>
    <property type="evidence" value="ECO:0007669"/>
    <property type="project" value="UniProtKB-SubCell"/>
</dbReference>
<dbReference type="InterPro" id="IPR011701">
    <property type="entry name" value="MFS"/>
</dbReference>
<evidence type="ECO:0000256" key="5">
    <source>
        <dbReference type="ARBA" id="ARBA00022989"/>
    </source>
</evidence>
<feature type="transmembrane region" description="Helical" evidence="8">
    <location>
        <begin position="78"/>
        <end position="99"/>
    </location>
</feature>
<dbReference type="InterPro" id="IPR020846">
    <property type="entry name" value="MFS_dom"/>
</dbReference>
<dbReference type="PANTHER" id="PTHR23517:SF3">
    <property type="entry name" value="INTEGRAL MEMBRANE TRANSPORT PROTEIN"/>
    <property type="match status" value="1"/>
</dbReference>
<dbReference type="InterPro" id="IPR036259">
    <property type="entry name" value="MFS_trans_sf"/>
</dbReference>
<gene>
    <name evidence="10" type="ORF">F8O04_04380</name>
</gene>
<keyword evidence="3" id="KW-1003">Cell membrane</keyword>
<dbReference type="GO" id="GO:0022857">
    <property type="term" value="F:transmembrane transporter activity"/>
    <property type="evidence" value="ECO:0007669"/>
    <property type="project" value="InterPro"/>
</dbReference>
<feature type="domain" description="Major facilitator superfamily (MFS) profile" evidence="9">
    <location>
        <begin position="290"/>
        <end position="474"/>
    </location>
</feature>
<keyword evidence="6 8" id="KW-0472">Membrane</keyword>
<dbReference type="AlphaFoldDB" id="A0A6H9WF20"/>
<organism evidence="10 11">
    <name type="scientific">Pseudoclavibacter endophyticus</name>
    <dbReference type="NCBI Taxonomy" id="1778590"/>
    <lineage>
        <taxon>Bacteria</taxon>
        <taxon>Bacillati</taxon>
        <taxon>Actinomycetota</taxon>
        <taxon>Actinomycetes</taxon>
        <taxon>Micrococcales</taxon>
        <taxon>Microbacteriaceae</taxon>
        <taxon>Pseudoclavibacter</taxon>
    </lineage>
</organism>
<evidence type="ECO:0000313" key="11">
    <source>
        <dbReference type="Proteomes" id="UP000431744"/>
    </source>
</evidence>
<keyword evidence="5 8" id="KW-1133">Transmembrane helix</keyword>
<reference evidence="10 11" key="1">
    <citation type="submission" date="2019-09" db="EMBL/GenBank/DDBJ databases">
        <title>Phylogeny of genus Pseudoclavibacter and closely related genus.</title>
        <authorList>
            <person name="Li Y."/>
        </authorList>
    </citation>
    <scope>NUCLEOTIDE SEQUENCE [LARGE SCALE GENOMIC DNA]</scope>
    <source>
        <strain evidence="10 11">EGI 60007</strain>
    </source>
</reference>
<feature type="transmembrane region" description="Helical" evidence="8">
    <location>
        <begin position="356"/>
        <end position="378"/>
    </location>
</feature>
<proteinExistence type="predicted"/>
<evidence type="ECO:0000313" key="10">
    <source>
        <dbReference type="EMBL" id="KAB1649502.1"/>
    </source>
</evidence>
<feature type="transmembrane region" description="Helical" evidence="8">
    <location>
        <begin position="384"/>
        <end position="406"/>
    </location>
</feature>
<feature type="compositionally biased region" description="Low complexity" evidence="7">
    <location>
        <begin position="234"/>
        <end position="245"/>
    </location>
</feature>
<feature type="transmembrane region" description="Helical" evidence="8">
    <location>
        <begin position="46"/>
        <end position="66"/>
    </location>
</feature>
<keyword evidence="11" id="KW-1185">Reference proteome</keyword>
<evidence type="ECO:0000259" key="9">
    <source>
        <dbReference type="PROSITE" id="PS50850"/>
    </source>
</evidence>
<dbReference type="PANTHER" id="PTHR23517">
    <property type="entry name" value="RESISTANCE PROTEIN MDTM, PUTATIVE-RELATED-RELATED"/>
    <property type="match status" value="1"/>
</dbReference>
<accession>A0A6H9WF20</accession>
<feature type="transmembrane region" description="Helical" evidence="8">
    <location>
        <begin position="105"/>
        <end position="130"/>
    </location>
</feature>
<evidence type="ECO:0000256" key="6">
    <source>
        <dbReference type="ARBA" id="ARBA00023136"/>
    </source>
</evidence>
<feature type="transmembrane region" description="Helical" evidence="8">
    <location>
        <begin position="177"/>
        <end position="195"/>
    </location>
</feature>
<evidence type="ECO:0000256" key="7">
    <source>
        <dbReference type="SAM" id="MobiDB-lite"/>
    </source>
</evidence>
<comment type="subcellular location">
    <subcellularLocation>
        <location evidence="1">Cell membrane</location>
        <topology evidence="1">Multi-pass membrane protein</topology>
    </subcellularLocation>
</comment>
<feature type="transmembrane region" description="Helical" evidence="8">
    <location>
        <begin position="290"/>
        <end position="312"/>
    </location>
</feature>
<keyword evidence="4 8" id="KW-0812">Transmembrane</keyword>
<protein>
    <submittedName>
        <fullName evidence="10">MFS transporter</fullName>
    </submittedName>
</protein>
<dbReference type="OrthoDB" id="4612864at2"/>
<evidence type="ECO:0000256" key="3">
    <source>
        <dbReference type="ARBA" id="ARBA00022475"/>
    </source>
</evidence>
<dbReference type="RefSeq" id="WP_158028092.1">
    <property type="nucleotide sequence ID" value="NZ_BMHG01000001.1"/>
</dbReference>
<comment type="caution">
    <text evidence="10">The sequence shown here is derived from an EMBL/GenBank/DDBJ whole genome shotgun (WGS) entry which is preliminary data.</text>
</comment>
<feature type="transmembrane region" description="Helical" evidence="8">
    <location>
        <begin position="324"/>
        <end position="344"/>
    </location>
</feature>
<dbReference type="PROSITE" id="PS50850">
    <property type="entry name" value="MFS"/>
    <property type="match status" value="1"/>
</dbReference>
<evidence type="ECO:0000256" key="8">
    <source>
        <dbReference type="SAM" id="Phobius"/>
    </source>
</evidence>
<dbReference type="SUPFAM" id="SSF103473">
    <property type="entry name" value="MFS general substrate transporter"/>
    <property type="match status" value="1"/>
</dbReference>
<feature type="transmembrane region" description="Helical" evidence="8">
    <location>
        <begin position="142"/>
        <end position="165"/>
    </location>
</feature>
<dbReference type="Pfam" id="PF07690">
    <property type="entry name" value="MFS_1"/>
    <property type="match status" value="1"/>
</dbReference>
<sequence length="474" mass="49276">MPVADASPTRASWAVLFVHGALSMFFGYALRPLISTEILDGGHSSAWLGLATMVFAVPPLVLAIPAGRLLDRTGERPWIVGGSIVYLVATLLVLLSTTFEGTVNLAMLVIASGVIGLGSLASILGSQTWVMHGAAAGRPDFWFGLYTFALTVGQLIAPALLWLPGAAERHTLATEPIAWTLVGVAVVAAVLGTFVPSHGSPASGGAAVRKVRSVVRRVRQGGRDDEGTVRGTDASAGRSRSGYAAPPTGEIEIPPGSARKPGANEAAGLGQDDDREGMLRASLRLTRREGVLRTLVASSLVIASIDIVIAYLPLLVRDRALDAAWIGGLLMARAVAGMVSRLFLSRLTSWFGRRNVMVTGAAIGAVALIAMATPVPAWALGVCIVVYGFAAGTVQPLTMSWMTLITPARERGLMTSLRMVGNRTGQTLVPVLIAGMSVIGGGALAFIVTGCTLVLSSLASMTAPDGDAVGRRER</sequence>
<name>A0A6H9WF20_9MICO</name>
<dbReference type="Gene3D" id="1.20.1250.20">
    <property type="entry name" value="MFS general substrate transporter like domains"/>
    <property type="match status" value="2"/>
</dbReference>
<evidence type="ECO:0000256" key="1">
    <source>
        <dbReference type="ARBA" id="ARBA00004651"/>
    </source>
</evidence>
<feature type="region of interest" description="Disordered" evidence="7">
    <location>
        <begin position="217"/>
        <end position="272"/>
    </location>
</feature>
<keyword evidence="2" id="KW-0813">Transport</keyword>
<feature type="transmembrane region" description="Helical" evidence="8">
    <location>
        <begin position="12"/>
        <end position="34"/>
    </location>
</feature>
<dbReference type="Proteomes" id="UP000431744">
    <property type="component" value="Unassembled WGS sequence"/>
</dbReference>
<dbReference type="EMBL" id="WBJY01000001">
    <property type="protein sequence ID" value="KAB1649502.1"/>
    <property type="molecule type" value="Genomic_DNA"/>
</dbReference>
<evidence type="ECO:0000256" key="2">
    <source>
        <dbReference type="ARBA" id="ARBA00022448"/>
    </source>
</evidence>
<evidence type="ECO:0000256" key="4">
    <source>
        <dbReference type="ARBA" id="ARBA00022692"/>
    </source>
</evidence>
<dbReference type="InterPro" id="IPR050171">
    <property type="entry name" value="MFS_Transporters"/>
</dbReference>